<evidence type="ECO:0008006" key="4">
    <source>
        <dbReference type="Google" id="ProtNLM"/>
    </source>
</evidence>
<dbReference type="AlphaFoldDB" id="A0A9X1FLS5"/>
<keyword evidence="1" id="KW-0732">Signal</keyword>
<gene>
    <name evidence="2" type="ORF">KXJ69_02585</name>
</gene>
<feature type="chain" id="PRO_5040942157" description="Lipoprotein" evidence="1">
    <location>
        <begin position="22"/>
        <end position="265"/>
    </location>
</feature>
<evidence type="ECO:0000313" key="2">
    <source>
        <dbReference type="EMBL" id="MBW2936973.1"/>
    </source>
</evidence>
<evidence type="ECO:0000313" key="3">
    <source>
        <dbReference type="Proteomes" id="UP001138686"/>
    </source>
</evidence>
<dbReference type="RefSeq" id="WP_219050965.1">
    <property type="nucleotide sequence ID" value="NZ_JAHWDP010000001.1"/>
</dbReference>
<comment type="caution">
    <text evidence="2">The sequence shown here is derived from an EMBL/GenBank/DDBJ whole genome shotgun (WGS) entry which is preliminary data.</text>
</comment>
<accession>A0A9X1FLS5</accession>
<dbReference type="InterPro" id="IPR046219">
    <property type="entry name" value="DUF6252"/>
</dbReference>
<reference evidence="2" key="1">
    <citation type="submission" date="2021-07" db="EMBL/GenBank/DDBJ databases">
        <title>Aureisphaera sp. CAU 1614 isolated from sea sediment.</title>
        <authorList>
            <person name="Kim W."/>
        </authorList>
    </citation>
    <scope>NUCLEOTIDE SEQUENCE</scope>
    <source>
        <strain evidence="2">CAU 1614</strain>
    </source>
</reference>
<proteinExistence type="predicted"/>
<organism evidence="2 3">
    <name type="scientific">Halomarinibacterium sedimenti</name>
    <dbReference type="NCBI Taxonomy" id="2857106"/>
    <lineage>
        <taxon>Bacteria</taxon>
        <taxon>Pseudomonadati</taxon>
        <taxon>Bacteroidota</taxon>
        <taxon>Flavobacteriia</taxon>
        <taxon>Flavobacteriales</taxon>
        <taxon>Flavobacteriaceae</taxon>
        <taxon>Halomarinibacterium</taxon>
    </lineage>
</organism>
<dbReference type="PROSITE" id="PS51257">
    <property type="entry name" value="PROKAR_LIPOPROTEIN"/>
    <property type="match status" value="1"/>
</dbReference>
<keyword evidence="3" id="KW-1185">Reference proteome</keyword>
<dbReference type="Pfam" id="PF19765">
    <property type="entry name" value="DUF6252"/>
    <property type="match status" value="2"/>
</dbReference>
<dbReference type="EMBL" id="JAHWDP010000001">
    <property type="protein sequence ID" value="MBW2936973.1"/>
    <property type="molecule type" value="Genomic_DNA"/>
</dbReference>
<protein>
    <recommendedName>
        <fullName evidence="4">Lipoprotein</fullName>
    </recommendedName>
</protein>
<feature type="signal peptide" evidence="1">
    <location>
        <begin position="1"/>
        <end position="21"/>
    </location>
</feature>
<dbReference type="Proteomes" id="UP001138686">
    <property type="component" value="Unassembled WGS sequence"/>
</dbReference>
<evidence type="ECO:0000256" key="1">
    <source>
        <dbReference type="SAM" id="SignalP"/>
    </source>
</evidence>
<sequence>MKKFFLLLFVGVLAFSSCENVEDNSTVIQAEVDSVFFKSFDAIGTRLEDGSITMQGVTDNEILTLHISDFQLGSYTLGGVSPNYATFEDSNGNIYTTNPNGEGIINLTDRCISCGWLSGDFRFSAILNGLDTTYVTKGVFFDVSFGTGDDDDTPNAGSFSAQIDGTPFTPISVSAVDSGNSLLISGAETIKSIIIRVPIDVEVGNYSLPQAGFQASLAEGAVSQNATIGNISVVTHNVAARTISGSFSFVTSQNTVSEGQFNVTY</sequence>
<name>A0A9X1FLS5_9FLAO</name>